<accession>A0ABS7FLD4</accession>
<keyword evidence="2" id="KW-1185">Reference proteome</keyword>
<dbReference type="RefSeq" id="WP_220162650.1">
    <property type="nucleotide sequence ID" value="NZ_JAIBOA010000001.1"/>
</dbReference>
<gene>
    <name evidence="1" type="ORF">K1Y72_02235</name>
</gene>
<sequence>MIGRRRAAEPVTECPQCGRDGADVLRRTARRVRRSCRACGAVTVTAASWTGRPRIAAGAPADPLAAYMPAAMARWLRERPGGADLPAAPGRTDLVEWYSRFDDLLVRARTSPEIRARYEELAGDGDPLRDLRPAAKAPKFTKVIGAVNAACFDAGAAAARLLPPGAGEAERAVTVERARGALAWLAGPGAAHAWISGSAPEPARADVEGLLAAPDLALAVRGPGSGVLCAALFGVAKGPNAGGVIALFTEPTVRAALRAYLDAGERPLLEELRERLKTES</sequence>
<dbReference type="Proteomes" id="UP000774570">
    <property type="component" value="Unassembled WGS sequence"/>
</dbReference>
<reference evidence="1 2" key="1">
    <citation type="submission" date="2021-07" db="EMBL/GenBank/DDBJ databases">
        <title>Actinomadura sp. PM05-2 isolated from lichen.</title>
        <authorList>
            <person name="Somphong A."/>
            <person name="Phongsopitanun W."/>
            <person name="Tanasupawat S."/>
            <person name="Peongsungnone V."/>
        </authorList>
    </citation>
    <scope>NUCLEOTIDE SEQUENCE [LARGE SCALE GENOMIC DNA]</scope>
    <source>
        <strain evidence="1 2">PM05-2</strain>
    </source>
</reference>
<dbReference type="EMBL" id="JAIBOA010000001">
    <property type="protein sequence ID" value="MBW8481171.1"/>
    <property type="molecule type" value="Genomic_DNA"/>
</dbReference>
<evidence type="ECO:0000313" key="2">
    <source>
        <dbReference type="Proteomes" id="UP000774570"/>
    </source>
</evidence>
<protein>
    <submittedName>
        <fullName evidence="1">Uncharacterized protein</fullName>
    </submittedName>
</protein>
<name>A0ABS7FLD4_9ACTN</name>
<evidence type="ECO:0000313" key="1">
    <source>
        <dbReference type="EMBL" id="MBW8481171.1"/>
    </source>
</evidence>
<organism evidence="1 2">
    <name type="scientific">Actinomadura parmotrematis</name>
    <dbReference type="NCBI Taxonomy" id="2864039"/>
    <lineage>
        <taxon>Bacteria</taxon>
        <taxon>Bacillati</taxon>
        <taxon>Actinomycetota</taxon>
        <taxon>Actinomycetes</taxon>
        <taxon>Streptosporangiales</taxon>
        <taxon>Thermomonosporaceae</taxon>
        <taxon>Actinomadura</taxon>
    </lineage>
</organism>
<proteinExistence type="predicted"/>
<comment type="caution">
    <text evidence="1">The sequence shown here is derived from an EMBL/GenBank/DDBJ whole genome shotgun (WGS) entry which is preliminary data.</text>
</comment>